<organism evidence="1 2">
    <name type="scientific">Nibea albiflora</name>
    <name type="common">Yellow drum</name>
    <name type="synonym">Corvina albiflora</name>
    <dbReference type="NCBI Taxonomy" id="240163"/>
    <lineage>
        <taxon>Eukaryota</taxon>
        <taxon>Metazoa</taxon>
        <taxon>Chordata</taxon>
        <taxon>Craniata</taxon>
        <taxon>Vertebrata</taxon>
        <taxon>Euteleostomi</taxon>
        <taxon>Actinopterygii</taxon>
        <taxon>Neopterygii</taxon>
        <taxon>Teleostei</taxon>
        <taxon>Neoteleostei</taxon>
        <taxon>Acanthomorphata</taxon>
        <taxon>Eupercaria</taxon>
        <taxon>Sciaenidae</taxon>
        <taxon>Nibea</taxon>
    </lineage>
</organism>
<gene>
    <name evidence="1" type="primary">EMSY</name>
    <name evidence="1" type="ORF">GBF38_019669</name>
</gene>
<reference evidence="1" key="1">
    <citation type="submission" date="2020-04" db="EMBL/GenBank/DDBJ databases">
        <title>A chromosome-scale assembly and high-density genetic map of the yellow drum (Nibea albiflora) genome.</title>
        <authorList>
            <person name="Xu D."/>
            <person name="Zhang W."/>
            <person name="Chen R."/>
            <person name="Tan P."/>
            <person name="Wang L."/>
            <person name="Song H."/>
            <person name="Tian L."/>
            <person name="Zhu Q."/>
            <person name="Wang B."/>
        </authorList>
    </citation>
    <scope>NUCLEOTIDE SEQUENCE</scope>
    <source>
        <strain evidence="1">ZJHYS-2018</strain>
    </source>
</reference>
<evidence type="ECO:0000313" key="1">
    <source>
        <dbReference type="EMBL" id="KAG8008488.1"/>
    </source>
</evidence>
<keyword evidence="2" id="KW-1185">Reference proteome</keyword>
<sequence length="1189" mass="124962">MIQLEKPVLTGTMPVVWPTILDLGRDECKRILRKLELEAYAGVISALRAQGDLTKDKKDLLGELTKILGISTERHRAEVRRAVNDERLTTIAYHMSGPNSSSEWSIEGRRLVPLMPRLVPQTAFTVTANAVASATANQNASLLLPAETGNKEVVVCYSYTSTTCTSTSATATSGTIGATVKSPRPPSPSSNVVVLPSGSTVYVKSVSCSDEDEKPRKRRRTNSSSSSPVMLKEVTKVSPQVSKNITVPVSGSPKMSNIMQSIANSLPPHLSPVKITFTKPTIQTTNTTTQKVIIVTTSPSSNFVPNILSKSHAHNNAALAKLGSTSMLTTPTQKQTVVFPASSSPSSNATTVAVTTVVSSTPSVVMSTVASCAASAGVKVASARLPSPKTMVGSPAQILAQFPKQQSPKQLQSSPLGACSVSQTQTTSSSPGSKPTIQIKQESATQATYTRPTVSPGIGARISASSGGTTYVKTTSGSIITVVPKSLATLGGKIISSNIVSGTTTKITTIPMTSKPNVIVVQKTTGKGATIQGLPGKNVVTTLLNAGGEKGLQAVQGTKPAIITASRPITKMIVTQPKGMSSGSQSTATKIIPTKIVYGQQGKTQVLIKPKPVFQTAVVSEQTRQLVTETLQQVTRSADIGQGQTSSQDGSTKDDSGSSAGEASHGSAQEPQPVVHVVSSREQDWTEQEVSVESSPTIIYQEVSGGESQSATSTIKALLELQQTTVKEKGESKPRQHTIDLSQMAVPIQLAQEKKPSPESPRPSTSEAEPSTEYVPAGKVSRVGVSSEGDDVVMSSSQQLGKPFKISSQVTVVTKPAAVVSAAAASQASHVVRTQDYYCSSFTNDTTSAQPPPLTQAEPEQSRHSSTSVQPQPPPPPLPQLQSKPQISQPASSSTGFPSTPPLTKKLPKLREQTQPKLQALTQSPKDRPLTAPAQTGAKVTSPGTPTKPLVTPQLPKLQQAPTSHHRPLHTPMSHPPPLQAHHPVSTEKTASSQQPIITQSATVTKITFGSSHHSTPVFSSGEATAKLIPESSSGSSGDKPSVSDILKISMMEAEIDPSTEPMVVDSSSDCGPLGKALEVQAVSGTLDSGQFISSSGASMHHSHTKSQQFSCMQGLTAQRSKEDLEVIEVIPQYSILPDSSQSNVVVEPSGFLEITNYTSQQLEEDSPMEQEVDSSNDEATAASPPDQP</sequence>
<evidence type="ECO:0000313" key="2">
    <source>
        <dbReference type="Proteomes" id="UP000805704"/>
    </source>
</evidence>
<proteinExistence type="predicted"/>
<dbReference type="Proteomes" id="UP000805704">
    <property type="component" value="Chromosome 19"/>
</dbReference>
<dbReference type="EMBL" id="CM024807">
    <property type="protein sequence ID" value="KAG8008488.1"/>
    <property type="molecule type" value="Genomic_DNA"/>
</dbReference>
<name>A0ACB7F3F9_NIBAL</name>
<accession>A0ACB7F3F9</accession>
<comment type="caution">
    <text evidence="1">The sequence shown here is derived from an EMBL/GenBank/DDBJ whole genome shotgun (WGS) entry which is preliminary data.</text>
</comment>
<protein>
    <submittedName>
        <fullName evidence="1">BRCA2-interacting transcriptional repressor EMSY</fullName>
    </submittedName>
</protein>